<feature type="compositionally biased region" description="Acidic residues" evidence="4">
    <location>
        <begin position="644"/>
        <end position="660"/>
    </location>
</feature>
<feature type="domain" description="SANT" evidence="6">
    <location>
        <begin position="93"/>
        <end position="145"/>
    </location>
</feature>
<dbReference type="InterPro" id="IPR017930">
    <property type="entry name" value="Myb_dom"/>
</dbReference>
<feature type="region of interest" description="Disordered" evidence="4">
    <location>
        <begin position="313"/>
        <end position="332"/>
    </location>
</feature>
<dbReference type="Gene3D" id="1.10.10.60">
    <property type="entry name" value="Homeodomain-like"/>
    <property type="match status" value="1"/>
</dbReference>
<dbReference type="Pfam" id="PF00249">
    <property type="entry name" value="Myb_DNA-binding"/>
    <property type="match status" value="1"/>
</dbReference>
<dbReference type="Pfam" id="PF25299">
    <property type="entry name" value="ZZ_ADA2"/>
    <property type="match status" value="1"/>
</dbReference>
<organism evidence="8 9">
    <name type="scientific">Brachionus calyciflorus</name>
    <dbReference type="NCBI Taxonomy" id="104777"/>
    <lineage>
        <taxon>Eukaryota</taxon>
        <taxon>Metazoa</taxon>
        <taxon>Spiralia</taxon>
        <taxon>Gnathifera</taxon>
        <taxon>Rotifera</taxon>
        <taxon>Eurotatoria</taxon>
        <taxon>Monogononta</taxon>
        <taxon>Pseudotrocha</taxon>
        <taxon>Ploima</taxon>
        <taxon>Brachionidae</taxon>
        <taxon>Brachionus</taxon>
    </lineage>
</organism>
<dbReference type="GO" id="GO:0008270">
    <property type="term" value="F:zinc ion binding"/>
    <property type="evidence" value="ECO:0007669"/>
    <property type="project" value="UniProtKB-KW"/>
</dbReference>
<feature type="region of interest" description="Disordered" evidence="4">
    <location>
        <begin position="644"/>
        <end position="724"/>
    </location>
</feature>
<dbReference type="GO" id="GO:0006357">
    <property type="term" value="P:regulation of transcription by RNA polymerase II"/>
    <property type="evidence" value="ECO:0007669"/>
    <property type="project" value="TreeGrafter"/>
</dbReference>
<accession>A0A813YGI2</accession>
<dbReference type="EMBL" id="CAJNOC010001686">
    <property type="protein sequence ID" value="CAF0883827.1"/>
    <property type="molecule type" value="Genomic_DNA"/>
</dbReference>
<feature type="domain" description="HTH myb-type" evidence="7">
    <location>
        <begin position="102"/>
        <end position="145"/>
    </location>
</feature>
<dbReference type="OrthoDB" id="270417at2759"/>
<dbReference type="PANTHER" id="PTHR12374:SF63">
    <property type="entry name" value="TRANSCRIPTIONAL ADAPTER 2-BETA"/>
    <property type="match status" value="1"/>
</dbReference>
<evidence type="ECO:0000256" key="1">
    <source>
        <dbReference type="ARBA" id="ARBA00022723"/>
    </source>
</evidence>
<evidence type="ECO:0000256" key="3">
    <source>
        <dbReference type="ARBA" id="ARBA00022833"/>
    </source>
</evidence>
<dbReference type="Gene3D" id="3.30.60.90">
    <property type="match status" value="1"/>
</dbReference>
<evidence type="ECO:0000259" key="7">
    <source>
        <dbReference type="PROSITE" id="PS51294"/>
    </source>
</evidence>
<feature type="compositionally biased region" description="Low complexity" evidence="4">
    <location>
        <begin position="687"/>
        <end position="707"/>
    </location>
</feature>
<keyword evidence="9" id="KW-1185">Reference proteome</keyword>
<comment type="caution">
    <text evidence="8">The sequence shown here is derived from an EMBL/GenBank/DDBJ whole genome shotgun (WGS) entry which is preliminary data.</text>
</comment>
<feature type="region of interest" description="Disordered" evidence="4">
    <location>
        <begin position="597"/>
        <end position="616"/>
    </location>
</feature>
<feature type="domain" description="Myb-like" evidence="5">
    <location>
        <begin position="98"/>
        <end position="141"/>
    </location>
</feature>
<dbReference type="SUPFAM" id="SSF57850">
    <property type="entry name" value="RING/U-box"/>
    <property type="match status" value="1"/>
</dbReference>
<dbReference type="InterPro" id="IPR009057">
    <property type="entry name" value="Homeodomain-like_sf"/>
</dbReference>
<feature type="region of interest" description="Disordered" evidence="4">
    <location>
        <begin position="453"/>
        <end position="574"/>
    </location>
</feature>
<dbReference type="CDD" id="cd00167">
    <property type="entry name" value="SANT"/>
    <property type="match status" value="1"/>
</dbReference>
<dbReference type="GO" id="GO:0070461">
    <property type="term" value="C:SAGA-type complex"/>
    <property type="evidence" value="ECO:0007669"/>
    <property type="project" value="UniProtKB-ARBA"/>
</dbReference>
<feature type="compositionally biased region" description="Low complexity" evidence="4">
    <location>
        <begin position="564"/>
        <end position="574"/>
    </location>
</feature>
<dbReference type="InterPro" id="IPR036388">
    <property type="entry name" value="WH-like_DNA-bd_sf"/>
</dbReference>
<dbReference type="InterPro" id="IPR041983">
    <property type="entry name" value="ADA2-like_ZZ"/>
</dbReference>
<evidence type="ECO:0000313" key="9">
    <source>
        <dbReference type="Proteomes" id="UP000663879"/>
    </source>
</evidence>
<dbReference type="PROSITE" id="PS01357">
    <property type="entry name" value="ZF_ZZ_1"/>
    <property type="match status" value="1"/>
</dbReference>
<dbReference type="PROSITE" id="PS50090">
    <property type="entry name" value="MYB_LIKE"/>
    <property type="match status" value="1"/>
</dbReference>
<evidence type="ECO:0000256" key="2">
    <source>
        <dbReference type="ARBA" id="ARBA00022771"/>
    </source>
</evidence>
<feature type="compositionally biased region" description="Acidic residues" evidence="4">
    <location>
        <begin position="494"/>
        <end position="545"/>
    </location>
</feature>
<dbReference type="AlphaFoldDB" id="A0A813YGI2"/>
<protein>
    <submittedName>
        <fullName evidence="8">Uncharacterized protein</fullName>
    </submittedName>
</protein>
<dbReference type="PROSITE" id="PS51293">
    <property type="entry name" value="SANT"/>
    <property type="match status" value="1"/>
</dbReference>
<dbReference type="InterPro" id="IPR017884">
    <property type="entry name" value="SANT_dom"/>
</dbReference>
<evidence type="ECO:0000313" key="8">
    <source>
        <dbReference type="EMBL" id="CAF0883827.1"/>
    </source>
</evidence>
<dbReference type="CDD" id="cd02335">
    <property type="entry name" value="ZZ_ADA2"/>
    <property type="match status" value="1"/>
</dbReference>
<dbReference type="GO" id="GO:0006338">
    <property type="term" value="P:chromatin remodeling"/>
    <property type="evidence" value="ECO:0007669"/>
    <property type="project" value="TreeGrafter"/>
</dbReference>
<dbReference type="Proteomes" id="UP000663879">
    <property type="component" value="Unassembled WGS sequence"/>
</dbReference>
<dbReference type="InterPro" id="IPR043145">
    <property type="entry name" value="Znf_ZZ_sf"/>
</dbReference>
<keyword evidence="3" id="KW-0862">Zinc</keyword>
<gene>
    <name evidence="8" type="ORF">OXX778_LOCUS10555</name>
</gene>
<evidence type="ECO:0000256" key="4">
    <source>
        <dbReference type="SAM" id="MobiDB-lite"/>
    </source>
</evidence>
<dbReference type="PROSITE" id="PS51294">
    <property type="entry name" value="HTH_MYB"/>
    <property type="match status" value="1"/>
</dbReference>
<dbReference type="PANTHER" id="PTHR12374">
    <property type="entry name" value="TRANSCRIPTIONAL ADAPTOR 2 ADA2 -RELATED"/>
    <property type="match status" value="1"/>
</dbReference>
<dbReference type="InterPro" id="IPR001005">
    <property type="entry name" value="SANT/Myb"/>
</dbReference>
<dbReference type="GO" id="GO:0003713">
    <property type="term" value="F:transcription coactivator activity"/>
    <property type="evidence" value="ECO:0007669"/>
    <property type="project" value="TreeGrafter"/>
</dbReference>
<reference evidence="8" key="1">
    <citation type="submission" date="2021-02" db="EMBL/GenBank/DDBJ databases">
        <authorList>
            <person name="Nowell W R."/>
        </authorList>
    </citation>
    <scope>NUCLEOTIDE SEQUENCE</scope>
    <source>
        <strain evidence="8">Ploen Becks lab</strain>
    </source>
</reference>
<dbReference type="InterPro" id="IPR000433">
    <property type="entry name" value="Znf_ZZ"/>
</dbReference>
<evidence type="ECO:0000259" key="6">
    <source>
        <dbReference type="PROSITE" id="PS51293"/>
    </source>
</evidence>
<keyword evidence="1" id="KW-0479">Metal-binding</keyword>
<dbReference type="Gene3D" id="1.10.10.10">
    <property type="entry name" value="Winged helix-like DNA-binding domain superfamily/Winged helix DNA-binding domain"/>
    <property type="match status" value="1"/>
</dbReference>
<feature type="compositionally biased region" description="Polar residues" evidence="4">
    <location>
        <begin position="463"/>
        <end position="478"/>
    </location>
</feature>
<dbReference type="InterPro" id="IPR055141">
    <property type="entry name" value="TADA2A_B-like_dom"/>
</dbReference>
<name>A0A813YGI2_9BILA</name>
<keyword evidence="2" id="KW-0863">Zinc-finger</keyword>
<dbReference type="SMART" id="SM00717">
    <property type="entry name" value="SANT"/>
    <property type="match status" value="1"/>
</dbReference>
<proteinExistence type="predicted"/>
<sequence length="848" mass="97919">MSKATSSKQTPSSLLLVSQSLNQNSDISSSGLQTDITKCTYCLNSLGNVSIKCNECKNFYLCLKCFSMSAEISDHKKDHNYYLKSGESFPVFDSEKYWNFKEEMLLIELVEQYGIGNWDEIAKNLPNRIASECEKHFYAYYVYGNLGKFTFNANQKVKSSDNIDSKSSVEKCKRSPDLQTTVLLPPIEMSLEEQRALGYMPLRDDFEREYKNDAESLVSNLAIANNQLQYLFKENKSNQIADDDDQIDFNLKLTLIKIYRECLKERQHHKKLAREYGLINNASALINNLNKTSNSTTNSNDLGFVSEIHATLPPVPSVGRPKKHKPLVNTKDKDMTDLNDKFKKYAQLINVSEYESLIETLRKTRQLSERINELKNYRSLGITKLSDIDNYNRQNLEKQKLKLELRHFKKQTKRMLSYASPNKRSTRFKNLKSSFSTRLHSPSKRIKLSKLEGNLNDNDSHQNHITQLKDNNNTQQDIMTDDLNENNDTNLSNDVDDDDYDNDDEEQEQDEEEDDDNNVDVEDQYLDEDDDLYQEKSDDDDDNNNENEKMNNDSETKDTEEDLSSGGAASSVGSGIINEINTTNIVKRLRRLNSRSTQNNSFVSLRSKRKKNTRSSFMNLSLTENKTCRKLRKKVRNKILDNDIDDNQNETFDEREDIEENNDKDQDGQEIQQDEIEFKGKKRKIISSRSTSRSSSTNSSALSVNSSGNKKAKKENFDIKSTLTRRSSNSTTRLCSLPGYSLLSENEKKLILSIHMKPNDYINIKTLIIKNSLSYRNKIHLEQSNQDQVDLDDSLNECLTKEAKNNKLKSKSFLDSLKQSCPSYFEIPRTIRRRILRFLNDNGWIDLY</sequence>
<dbReference type="SUPFAM" id="SSF46689">
    <property type="entry name" value="Homeodomain-like"/>
    <property type="match status" value="1"/>
</dbReference>
<dbReference type="Pfam" id="PF22941">
    <property type="entry name" value="TADA2A-like_3rd"/>
    <property type="match status" value="1"/>
</dbReference>
<evidence type="ECO:0000259" key="5">
    <source>
        <dbReference type="PROSITE" id="PS50090"/>
    </source>
</evidence>
<dbReference type="GO" id="GO:0003682">
    <property type="term" value="F:chromatin binding"/>
    <property type="evidence" value="ECO:0007669"/>
    <property type="project" value="TreeGrafter"/>
</dbReference>
<dbReference type="GO" id="GO:0005634">
    <property type="term" value="C:nucleus"/>
    <property type="evidence" value="ECO:0007669"/>
    <property type="project" value="TreeGrafter"/>
</dbReference>
<feature type="compositionally biased region" description="Basic and acidic residues" evidence="4">
    <location>
        <begin position="546"/>
        <end position="557"/>
    </location>
</feature>